<keyword evidence="13 14" id="KW-0998">Cell outer membrane</keyword>
<dbReference type="InterPro" id="IPR036942">
    <property type="entry name" value="Beta-barrel_TonB_sf"/>
</dbReference>
<evidence type="ECO:0000256" key="15">
    <source>
        <dbReference type="PROSITE-ProRule" id="PRU10144"/>
    </source>
</evidence>
<evidence type="ECO:0000256" key="1">
    <source>
        <dbReference type="ARBA" id="ARBA00004571"/>
    </source>
</evidence>
<evidence type="ECO:0000256" key="17">
    <source>
        <dbReference type="SAM" id="SignalP"/>
    </source>
</evidence>
<evidence type="ECO:0000256" key="5">
    <source>
        <dbReference type="ARBA" id="ARBA00022496"/>
    </source>
</evidence>
<feature type="short sequence motif" description="TonB C-terminal box" evidence="15">
    <location>
        <begin position="776"/>
        <end position="793"/>
    </location>
</feature>
<dbReference type="InterPro" id="IPR037066">
    <property type="entry name" value="Plug_dom_sf"/>
</dbReference>
<dbReference type="InterPro" id="IPR010105">
    <property type="entry name" value="TonB_sidphr_rcpt"/>
</dbReference>
<dbReference type="PROSITE" id="PS52016">
    <property type="entry name" value="TONB_DEPENDENT_REC_3"/>
    <property type="match status" value="1"/>
</dbReference>
<dbReference type="EMBL" id="FNDG01000025">
    <property type="protein sequence ID" value="SDI80854.1"/>
    <property type="molecule type" value="Genomic_DNA"/>
</dbReference>
<feature type="domain" description="Secretin/TonB short N-terminal" evidence="18">
    <location>
        <begin position="48"/>
        <end position="98"/>
    </location>
</feature>
<dbReference type="Proteomes" id="UP000198606">
    <property type="component" value="Unassembled WGS sequence"/>
</dbReference>
<feature type="signal peptide" evidence="17">
    <location>
        <begin position="1"/>
        <end position="23"/>
    </location>
</feature>
<keyword evidence="7 17" id="KW-0732">Signal</keyword>
<proteinExistence type="inferred from homology"/>
<dbReference type="GO" id="GO:0009279">
    <property type="term" value="C:cell outer membrane"/>
    <property type="evidence" value="ECO:0007669"/>
    <property type="project" value="UniProtKB-SubCell"/>
</dbReference>
<keyword evidence="5" id="KW-0410">Iron transport</keyword>
<evidence type="ECO:0000256" key="10">
    <source>
        <dbReference type="ARBA" id="ARBA00023077"/>
    </source>
</evidence>
<dbReference type="InterPro" id="IPR011662">
    <property type="entry name" value="Secretin/TonB_short_N"/>
</dbReference>
<keyword evidence="12 19" id="KW-0675">Receptor</keyword>
<dbReference type="SMART" id="SM00965">
    <property type="entry name" value="STN"/>
    <property type="match status" value="1"/>
</dbReference>
<keyword evidence="3 14" id="KW-0813">Transport</keyword>
<evidence type="ECO:0000256" key="12">
    <source>
        <dbReference type="ARBA" id="ARBA00023170"/>
    </source>
</evidence>
<keyword evidence="9" id="KW-0406">Ion transport</keyword>
<evidence type="ECO:0000256" key="11">
    <source>
        <dbReference type="ARBA" id="ARBA00023136"/>
    </source>
</evidence>
<dbReference type="GO" id="GO:0015344">
    <property type="term" value="F:siderophore uptake transmembrane transporter activity"/>
    <property type="evidence" value="ECO:0007669"/>
    <property type="project" value="TreeGrafter"/>
</dbReference>
<comment type="similarity">
    <text evidence="2 14 16">Belongs to the TonB-dependent receptor family.</text>
</comment>
<evidence type="ECO:0000256" key="2">
    <source>
        <dbReference type="ARBA" id="ARBA00009810"/>
    </source>
</evidence>
<dbReference type="STRING" id="29435.SAMN05216588_12532"/>
<keyword evidence="4 14" id="KW-1134">Transmembrane beta strand</keyword>
<evidence type="ECO:0000313" key="19">
    <source>
        <dbReference type="EMBL" id="SDI80854.1"/>
    </source>
</evidence>
<dbReference type="Gene3D" id="2.40.170.20">
    <property type="entry name" value="TonB-dependent receptor, beta-barrel domain"/>
    <property type="match status" value="1"/>
</dbReference>
<organism evidence="19 20">
    <name type="scientific">Phytopseudomonas flavescens</name>
    <dbReference type="NCBI Taxonomy" id="29435"/>
    <lineage>
        <taxon>Bacteria</taxon>
        <taxon>Pseudomonadati</taxon>
        <taxon>Pseudomonadota</taxon>
        <taxon>Gammaproteobacteria</taxon>
        <taxon>Pseudomonadales</taxon>
        <taxon>Pseudomonadaceae</taxon>
        <taxon>Phytopseudomonas</taxon>
    </lineage>
</organism>
<feature type="chain" id="PRO_5011661091" evidence="17">
    <location>
        <begin position="24"/>
        <end position="793"/>
    </location>
</feature>
<dbReference type="AlphaFoldDB" id="A0A1G8NKX4"/>
<reference evidence="19 20" key="1">
    <citation type="submission" date="2016-10" db="EMBL/GenBank/DDBJ databases">
        <authorList>
            <person name="de Groot N.N."/>
        </authorList>
    </citation>
    <scope>NUCLEOTIDE SEQUENCE [LARGE SCALE GENOMIC DNA]</scope>
    <source>
        <strain evidence="19 20">LMG 18387</strain>
    </source>
</reference>
<dbReference type="InterPro" id="IPR039426">
    <property type="entry name" value="TonB-dep_rcpt-like"/>
</dbReference>
<dbReference type="Pfam" id="PF07660">
    <property type="entry name" value="STN"/>
    <property type="match status" value="1"/>
</dbReference>
<evidence type="ECO:0000256" key="6">
    <source>
        <dbReference type="ARBA" id="ARBA00022692"/>
    </source>
</evidence>
<dbReference type="Gene3D" id="3.55.50.30">
    <property type="match status" value="1"/>
</dbReference>
<keyword evidence="10 16" id="KW-0798">TonB box</keyword>
<sequence>MLRTSLKTLATASALTLALGVQAAPVELDLPAQPLAATLRQLASQAGVTLAVDDRLVARRSAPALKGTFAIDDALQRLLAGSGLVVQRSGDVWLIMERAPSAALDLQATTISSDLASSASEGTGSYTTRAVTLGKGAQSLRETPQSVSVITRQQMDDRNFTSLDQVLYSAPGITLQTRNFGDHQYNSRGFELGADAYLVDGMPGVIHSPTGWMTPDTAVYDRVEILRGAAGLLVGNGNPGGAVNLVRKRPTAEPHFSVTTRAGSDDFYRMDLDGSGALNESRTLRGRALVAYEDRQYFYDREASRKPLFYGIVEADLNDASTLSVGLRRQTGVTSGYSIFGLPRYSNGKALDVSRSTSLAQDWNRHESEQTEVFADLEYRLDEDWTSKTSLTRAEGGFDQRSALPQGAINPATNTGSRLFRTLYRSDDVTNTGIDSNLSGSFEAFGLRHTLMVGGNWSREEQYSKNATINTAAGVGAIDVFDPNHQALARPPRSGWTSINDSAETRYGVYANTRLYLSEPLSVVLGGRLSWYEYETEETLSATEAGNRQDHQFTPFVGVIYDLDEQWSWYASYADIFQPQSDYRTAAGSLLDPAVGVNYETGIKGELYDGRLNLSAALFYIKQDDVATEDPSGALCASNADGLCYLNAEIQRSKGYELEASGELLSGWQVAAGYTFNQTSKASGGPTDYQTPKHLLRASTTYQLPGALHRLTVGGAVSAQSGYSTDTFGPEVSNAGRAVYDALASWRIDQHWTIGLDAKNLFDKKYYKSVGELRRGNYYGDPRSYMFTLRGEF</sequence>
<evidence type="ECO:0000256" key="4">
    <source>
        <dbReference type="ARBA" id="ARBA00022452"/>
    </source>
</evidence>
<dbReference type="InterPro" id="IPR010917">
    <property type="entry name" value="TonB_rcpt_CS"/>
</dbReference>
<dbReference type="GO" id="GO:0038023">
    <property type="term" value="F:signaling receptor activity"/>
    <property type="evidence" value="ECO:0007669"/>
    <property type="project" value="InterPro"/>
</dbReference>
<gene>
    <name evidence="19" type="ORF">SAMN05216588_12532</name>
</gene>
<dbReference type="PROSITE" id="PS01156">
    <property type="entry name" value="TONB_DEPENDENT_REC_2"/>
    <property type="match status" value="1"/>
</dbReference>
<evidence type="ECO:0000256" key="16">
    <source>
        <dbReference type="RuleBase" id="RU003357"/>
    </source>
</evidence>
<comment type="subcellular location">
    <subcellularLocation>
        <location evidence="1 14">Cell outer membrane</location>
        <topology evidence="1 14">Multi-pass membrane protein</topology>
    </subcellularLocation>
</comment>
<evidence type="ECO:0000256" key="8">
    <source>
        <dbReference type="ARBA" id="ARBA00023004"/>
    </source>
</evidence>
<dbReference type="PANTHER" id="PTHR32552:SF74">
    <property type="entry name" value="HYDROXAMATE SIDEROPHORE RECEPTOR FHUE"/>
    <property type="match status" value="1"/>
</dbReference>
<dbReference type="SUPFAM" id="SSF56935">
    <property type="entry name" value="Porins"/>
    <property type="match status" value="1"/>
</dbReference>
<dbReference type="InterPro" id="IPR012910">
    <property type="entry name" value="Plug_dom"/>
</dbReference>
<dbReference type="NCBIfam" id="TIGR01783">
    <property type="entry name" value="TonB-siderophor"/>
    <property type="match status" value="1"/>
</dbReference>
<accession>A0A1G8NKX4</accession>
<evidence type="ECO:0000256" key="7">
    <source>
        <dbReference type="ARBA" id="ARBA00022729"/>
    </source>
</evidence>
<dbReference type="InterPro" id="IPR000531">
    <property type="entry name" value="Beta-barrel_TonB"/>
</dbReference>
<dbReference type="RefSeq" id="WP_084308476.1">
    <property type="nucleotide sequence ID" value="NZ_FNDG01000025.1"/>
</dbReference>
<protein>
    <submittedName>
        <fullName evidence="19">Outer-membrane receptor for ferric coprogen and ferric-rhodotorulic acid</fullName>
    </submittedName>
</protein>
<dbReference type="CDD" id="cd01347">
    <property type="entry name" value="ligand_gated_channel"/>
    <property type="match status" value="1"/>
</dbReference>
<dbReference type="Pfam" id="PF00593">
    <property type="entry name" value="TonB_dep_Rec_b-barrel"/>
    <property type="match status" value="1"/>
</dbReference>
<evidence type="ECO:0000256" key="3">
    <source>
        <dbReference type="ARBA" id="ARBA00022448"/>
    </source>
</evidence>
<name>A0A1G8NKX4_9GAMM</name>
<evidence type="ECO:0000256" key="14">
    <source>
        <dbReference type="PROSITE-ProRule" id="PRU01360"/>
    </source>
</evidence>
<dbReference type="GO" id="GO:0015891">
    <property type="term" value="P:siderophore transport"/>
    <property type="evidence" value="ECO:0007669"/>
    <property type="project" value="InterPro"/>
</dbReference>
<dbReference type="PANTHER" id="PTHR32552">
    <property type="entry name" value="FERRICHROME IRON RECEPTOR-RELATED"/>
    <property type="match status" value="1"/>
</dbReference>
<keyword evidence="6 14" id="KW-0812">Transmembrane</keyword>
<dbReference type="Gene3D" id="2.170.130.10">
    <property type="entry name" value="TonB-dependent receptor, plug domain"/>
    <property type="match status" value="1"/>
</dbReference>
<dbReference type="Pfam" id="PF07715">
    <property type="entry name" value="Plug"/>
    <property type="match status" value="1"/>
</dbReference>
<evidence type="ECO:0000256" key="13">
    <source>
        <dbReference type="ARBA" id="ARBA00023237"/>
    </source>
</evidence>
<evidence type="ECO:0000259" key="18">
    <source>
        <dbReference type="SMART" id="SM00965"/>
    </source>
</evidence>
<evidence type="ECO:0000313" key="20">
    <source>
        <dbReference type="Proteomes" id="UP000198606"/>
    </source>
</evidence>
<dbReference type="FunFam" id="2.170.130.10:FF:000010">
    <property type="entry name" value="Ferripyoverdine receptor"/>
    <property type="match status" value="1"/>
</dbReference>
<keyword evidence="11 14" id="KW-0472">Membrane</keyword>
<keyword evidence="8" id="KW-0408">Iron</keyword>
<evidence type="ECO:0000256" key="9">
    <source>
        <dbReference type="ARBA" id="ARBA00023065"/>
    </source>
</evidence>